<evidence type="ECO:0000256" key="5">
    <source>
        <dbReference type="ARBA" id="ARBA00022691"/>
    </source>
</evidence>
<evidence type="ECO:0000256" key="3">
    <source>
        <dbReference type="ARBA" id="ARBA00022603"/>
    </source>
</evidence>
<keyword evidence="3 6" id="KW-0489">Methyltransferase</keyword>
<dbReference type="InterPro" id="IPR014776">
    <property type="entry name" value="4pyrrole_Mease_sub2"/>
</dbReference>
<dbReference type="GO" id="GO:0070677">
    <property type="term" value="F:rRNA (cytosine-2'-O-)-methyltransferase activity"/>
    <property type="evidence" value="ECO:0007669"/>
    <property type="project" value="UniProtKB-UniRule"/>
</dbReference>
<comment type="function">
    <text evidence="6">Catalyzes the 2'-O-methylation of the ribose of cytidine 1402 (C1402) in 16S rRNA.</text>
</comment>
<comment type="catalytic activity">
    <reaction evidence="6">
        <text>cytidine(1402) in 16S rRNA + S-adenosyl-L-methionine = 2'-O-methylcytidine(1402) in 16S rRNA + S-adenosyl-L-homocysteine + H(+)</text>
        <dbReference type="Rhea" id="RHEA:42924"/>
        <dbReference type="Rhea" id="RHEA-COMP:10285"/>
        <dbReference type="Rhea" id="RHEA-COMP:10286"/>
        <dbReference type="ChEBI" id="CHEBI:15378"/>
        <dbReference type="ChEBI" id="CHEBI:57856"/>
        <dbReference type="ChEBI" id="CHEBI:59789"/>
        <dbReference type="ChEBI" id="CHEBI:74495"/>
        <dbReference type="ChEBI" id="CHEBI:82748"/>
        <dbReference type="EC" id="2.1.1.198"/>
    </reaction>
</comment>
<organism evidence="9 10">
    <name type="scientific">Candidatus Profftia tarda</name>
    <dbReference type="NCBI Taxonomy" id="1177216"/>
    <lineage>
        <taxon>Bacteria</taxon>
        <taxon>Pseudomonadati</taxon>
        <taxon>Pseudomonadota</taxon>
        <taxon>Gammaproteobacteria</taxon>
        <taxon>Enterobacterales</taxon>
        <taxon>Enterobacteriaceae</taxon>
        <taxon>Candidatus Profftia</taxon>
    </lineage>
</organism>
<dbReference type="PANTHER" id="PTHR46111">
    <property type="entry name" value="RIBOSOMAL RNA SMALL SUBUNIT METHYLTRANSFERASE I"/>
    <property type="match status" value="1"/>
</dbReference>
<dbReference type="AlphaFoldDB" id="A0A8E4F053"/>
<evidence type="ECO:0000313" key="9">
    <source>
        <dbReference type="EMBL" id="CAD6506977.1"/>
    </source>
</evidence>
<evidence type="ECO:0000256" key="2">
    <source>
        <dbReference type="ARBA" id="ARBA00022552"/>
    </source>
</evidence>
<dbReference type="Pfam" id="PF23016">
    <property type="entry name" value="RsmI_C"/>
    <property type="match status" value="1"/>
</dbReference>
<keyword evidence="1 6" id="KW-0963">Cytoplasm</keyword>
<dbReference type="PROSITE" id="PS01296">
    <property type="entry name" value="RSMI"/>
    <property type="match status" value="1"/>
</dbReference>
<evidence type="ECO:0000313" key="10">
    <source>
        <dbReference type="Proteomes" id="UP000683585"/>
    </source>
</evidence>
<dbReference type="SUPFAM" id="SSF53790">
    <property type="entry name" value="Tetrapyrrole methylase"/>
    <property type="match status" value="1"/>
</dbReference>
<dbReference type="KEGG" id="ptf:PROFFT_A_00240"/>
<dbReference type="FunFam" id="3.40.1010.10:FF:000002">
    <property type="entry name" value="Ribosomal RNA small subunit methyltransferase I"/>
    <property type="match status" value="1"/>
</dbReference>
<dbReference type="CDD" id="cd11648">
    <property type="entry name" value="RsmI"/>
    <property type="match status" value="1"/>
</dbReference>
<dbReference type="Pfam" id="PF00590">
    <property type="entry name" value="TP_methylase"/>
    <property type="match status" value="1"/>
</dbReference>
<dbReference type="Gene3D" id="3.40.1010.10">
    <property type="entry name" value="Cobalt-precorrin-4 Transmethylase, Domain 1"/>
    <property type="match status" value="1"/>
</dbReference>
<comment type="subcellular location">
    <subcellularLocation>
        <location evidence="6">Cytoplasm</location>
    </subcellularLocation>
</comment>
<feature type="domain" description="Tetrapyrrole methylase" evidence="7">
    <location>
        <begin position="18"/>
        <end position="205"/>
    </location>
</feature>
<dbReference type="InterPro" id="IPR053910">
    <property type="entry name" value="RsmI_HTH"/>
</dbReference>
<accession>A0A8E4F053</accession>
<evidence type="ECO:0000256" key="6">
    <source>
        <dbReference type="HAMAP-Rule" id="MF_01877"/>
    </source>
</evidence>
<feature type="domain" description="RsmI HTH" evidence="8">
    <location>
        <begin position="249"/>
        <end position="287"/>
    </location>
</feature>
<protein>
    <recommendedName>
        <fullName evidence="6">Ribosomal RNA small subunit methyltransferase I</fullName>
        <ecNumber evidence="6">2.1.1.198</ecNumber>
    </recommendedName>
    <alternativeName>
        <fullName evidence="6">16S rRNA 2'-O-ribose C1402 methyltransferase</fullName>
    </alternativeName>
    <alternativeName>
        <fullName evidence="6">rRNA (cytidine-2'-O-)-methyltransferase RsmI</fullName>
    </alternativeName>
</protein>
<dbReference type="NCBIfam" id="TIGR00096">
    <property type="entry name" value="16S rRNA (cytidine(1402)-2'-O)-methyltransferase"/>
    <property type="match status" value="1"/>
</dbReference>
<evidence type="ECO:0000259" key="8">
    <source>
        <dbReference type="Pfam" id="PF23016"/>
    </source>
</evidence>
<dbReference type="HAMAP" id="MF_01877">
    <property type="entry name" value="16SrRNA_methyltr_I"/>
    <property type="match status" value="1"/>
</dbReference>
<dbReference type="EC" id="2.1.1.198" evidence="6"/>
<dbReference type="PANTHER" id="PTHR46111:SF1">
    <property type="entry name" value="RIBOSOMAL RNA SMALL SUBUNIT METHYLTRANSFERASE I"/>
    <property type="match status" value="1"/>
</dbReference>
<gene>
    <name evidence="6 9" type="primary">rsmI</name>
    <name evidence="9" type="ORF">PROFFT_A_00240</name>
</gene>
<keyword evidence="5 6" id="KW-0949">S-adenosyl-L-methionine</keyword>
<evidence type="ECO:0000259" key="7">
    <source>
        <dbReference type="Pfam" id="PF00590"/>
    </source>
</evidence>
<keyword evidence="2 6" id="KW-0698">rRNA processing</keyword>
<sequence length="292" mass="32715">MINLMNQYNNYVISTAILYVVPTPIGNYGDITQRALDTLKTVHLIASEDTRRTGILLKHFAIEASLFSLHDHNEKQKIDQLIKKLQHGHSIALVSDAGTPLINDPGYNLVRRCCVLGIRVIPLPGACAAITALSASGIASDRFCYEGFLPSKTKSRKNKLLSLLEESRTIIFYESTHRLIDSLRDIVEVMGYERYVVLAREMTKIWENIHGAPVGVLLDWVLEDHMRCRGEIVLIIEGHKTTNSTILVEAFRTFTLLKKELPVSKAVVLASKISGVQKNIIYKHALKNIGDK</sequence>
<proteinExistence type="inferred from homology"/>
<keyword evidence="4 6" id="KW-0808">Transferase</keyword>
<dbReference type="EMBL" id="LR890047">
    <property type="protein sequence ID" value="CAD6506977.1"/>
    <property type="molecule type" value="Genomic_DNA"/>
</dbReference>
<comment type="similarity">
    <text evidence="6">Belongs to the methyltransferase superfamily. RsmI family.</text>
</comment>
<evidence type="ECO:0000256" key="4">
    <source>
        <dbReference type="ARBA" id="ARBA00022679"/>
    </source>
</evidence>
<dbReference type="InterPro" id="IPR008189">
    <property type="entry name" value="rRNA_ssu_MeTfrase_I"/>
</dbReference>
<dbReference type="InterPro" id="IPR018063">
    <property type="entry name" value="SAM_MeTrfase_RsmI_CS"/>
</dbReference>
<keyword evidence="10" id="KW-1185">Reference proteome</keyword>
<dbReference type="FunFam" id="3.30.950.10:FF:000002">
    <property type="entry name" value="Ribosomal RNA small subunit methyltransferase I"/>
    <property type="match status" value="1"/>
</dbReference>
<name>A0A8E4F053_9ENTR</name>
<dbReference type="Gene3D" id="3.30.950.10">
    <property type="entry name" value="Methyltransferase, Cobalt-precorrin-4 Transmethylase, Domain 2"/>
    <property type="match status" value="1"/>
</dbReference>
<dbReference type="PIRSF" id="PIRSF005917">
    <property type="entry name" value="MTase_YraL"/>
    <property type="match status" value="1"/>
</dbReference>
<dbReference type="GO" id="GO:0005737">
    <property type="term" value="C:cytoplasm"/>
    <property type="evidence" value="ECO:0007669"/>
    <property type="project" value="UniProtKB-SubCell"/>
</dbReference>
<evidence type="ECO:0000256" key="1">
    <source>
        <dbReference type="ARBA" id="ARBA00022490"/>
    </source>
</evidence>
<dbReference type="InterPro" id="IPR035996">
    <property type="entry name" value="4pyrrol_Methylase_sf"/>
</dbReference>
<dbReference type="InterPro" id="IPR014777">
    <property type="entry name" value="4pyrrole_Mease_sub1"/>
</dbReference>
<dbReference type="InterPro" id="IPR000878">
    <property type="entry name" value="4pyrrol_Mease"/>
</dbReference>
<reference evidence="9" key="1">
    <citation type="submission" date="2020-10" db="EMBL/GenBank/DDBJ databases">
        <authorList>
            <person name="Szabo G."/>
        </authorList>
    </citation>
    <scope>NUCLEOTIDE SEQUENCE</scope>
    <source>
        <strain evidence="9">PROFFT</strain>
    </source>
</reference>
<dbReference type="Proteomes" id="UP000683585">
    <property type="component" value="Chromosome"/>
</dbReference>